<reference evidence="8" key="1">
    <citation type="submission" date="2020-11" db="EMBL/GenBank/DDBJ databases">
        <authorList>
            <person name="Tran Van P."/>
        </authorList>
    </citation>
    <scope>NUCLEOTIDE SEQUENCE</scope>
</reference>
<dbReference type="Gene3D" id="2.70.170.10">
    <property type="entry name" value="Neurotransmitter-gated ion-channel ligand-binding domain"/>
    <property type="match status" value="1"/>
</dbReference>
<dbReference type="FunFam" id="2.70.170.10:FF:000060">
    <property type="entry name" value="Nicotinic acetylcholine receptor subunit alpha4"/>
    <property type="match status" value="1"/>
</dbReference>
<dbReference type="InterPro" id="IPR036734">
    <property type="entry name" value="Neur_chan_lig-bd_sf"/>
</dbReference>
<evidence type="ECO:0000256" key="1">
    <source>
        <dbReference type="ARBA" id="ARBA00004141"/>
    </source>
</evidence>
<feature type="domain" description="Neurotransmitter-gated ion-channel transmembrane" evidence="7">
    <location>
        <begin position="126"/>
        <end position="150"/>
    </location>
</feature>
<dbReference type="InterPro" id="IPR038050">
    <property type="entry name" value="Neuro_actylchol_rec"/>
</dbReference>
<dbReference type="EMBL" id="CAJPIZ010026501">
    <property type="protein sequence ID" value="CAG2119041.1"/>
    <property type="molecule type" value="Genomic_DNA"/>
</dbReference>
<keyword evidence="2 5" id="KW-0812">Transmembrane</keyword>
<sequence length="214" mass="24625">MTKAIIHDSGKVEWNPPAIYKSSCNIDINYFPFDQQECFMKFGSWTYDGNQVDLKHLYDPIGEPDKESVVDYGIDLSEFYINVEWDIMTVPAMKRIKYYSCCPEPYIDVTFNVTLRRKTLFYTVNLIIPCVGISCLSVLVFYLPSDSGEKFWCFICHQILAKSNRNDTCIKYPLPVSIDAQNGAVGSEDFHKNPPEVAFDETSAIQTRKHRFGH</sequence>
<evidence type="ECO:0000313" key="8">
    <source>
        <dbReference type="EMBL" id="CAD7642098.1"/>
    </source>
</evidence>
<evidence type="ECO:0000256" key="3">
    <source>
        <dbReference type="ARBA" id="ARBA00022989"/>
    </source>
</evidence>
<dbReference type="GO" id="GO:0016020">
    <property type="term" value="C:membrane"/>
    <property type="evidence" value="ECO:0007669"/>
    <property type="project" value="UniProtKB-SubCell"/>
</dbReference>
<dbReference type="Gene3D" id="1.20.58.390">
    <property type="entry name" value="Neurotransmitter-gated ion-channel transmembrane domain"/>
    <property type="match status" value="1"/>
</dbReference>
<protein>
    <submittedName>
        <fullName evidence="8">Uncharacterized protein</fullName>
    </submittedName>
</protein>
<gene>
    <name evidence="8" type="ORF">OSB1V03_LOCUS18991</name>
</gene>
<evidence type="ECO:0000256" key="5">
    <source>
        <dbReference type="RuleBase" id="RU000687"/>
    </source>
</evidence>
<evidence type="ECO:0000313" key="9">
    <source>
        <dbReference type="Proteomes" id="UP000759131"/>
    </source>
</evidence>
<proteinExistence type="inferred from homology"/>
<dbReference type="OrthoDB" id="5975154at2759"/>
<feature type="transmembrane region" description="Helical" evidence="5">
    <location>
        <begin position="120"/>
        <end position="143"/>
    </location>
</feature>
<dbReference type="InterPro" id="IPR018000">
    <property type="entry name" value="Neurotransmitter_ion_chnl_CS"/>
</dbReference>
<organism evidence="8">
    <name type="scientific">Medioppia subpectinata</name>
    <dbReference type="NCBI Taxonomy" id="1979941"/>
    <lineage>
        <taxon>Eukaryota</taxon>
        <taxon>Metazoa</taxon>
        <taxon>Ecdysozoa</taxon>
        <taxon>Arthropoda</taxon>
        <taxon>Chelicerata</taxon>
        <taxon>Arachnida</taxon>
        <taxon>Acari</taxon>
        <taxon>Acariformes</taxon>
        <taxon>Sarcoptiformes</taxon>
        <taxon>Oribatida</taxon>
        <taxon>Brachypylina</taxon>
        <taxon>Oppioidea</taxon>
        <taxon>Oppiidae</taxon>
        <taxon>Medioppia</taxon>
    </lineage>
</organism>
<dbReference type="Pfam" id="PF02931">
    <property type="entry name" value="Neur_chan_LBD"/>
    <property type="match status" value="1"/>
</dbReference>
<dbReference type="EMBL" id="OC881076">
    <property type="protein sequence ID" value="CAD7642098.1"/>
    <property type="molecule type" value="Genomic_DNA"/>
</dbReference>
<name>A0A7R9QDU6_9ACAR</name>
<comment type="caution">
    <text evidence="5">Lacks conserved residue(s) required for the propagation of feature annotation.</text>
</comment>
<keyword evidence="5" id="KW-0407">Ion channel</keyword>
<feature type="domain" description="Neurotransmitter-gated ion-channel ligand-binding" evidence="6">
    <location>
        <begin position="2"/>
        <end position="119"/>
    </location>
</feature>
<evidence type="ECO:0000256" key="4">
    <source>
        <dbReference type="ARBA" id="ARBA00023136"/>
    </source>
</evidence>
<dbReference type="PRINTS" id="PR00252">
    <property type="entry name" value="NRIONCHANNEL"/>
</dbReference>
<keyword evidence="3 5" id="KW-1133">Transmembrane helix</keyword>
<dbReference type="InterPro" id="IPR006202">
    <property type="entry name" value="Neur_chan_lig-bd"/>
</dbReference>
<dbReference type="Pfam" id="PF02932">
    <property type="entry name" value="Neur_chan_memb"/>
    <property type="match status" value="1"/>
</dbReference>
<dbReference type="InterPro" id="IPR036719">
    <property type="entry name" value="Neuro-gated_channel_TM_sf"/>
</dbReference>
<dbReference type="InterPro" id="IPR006029">
    <property type="entry name" value="Neurotrans-gated_channel_TM"/>
</dbReference>
<accession>A0A7R9QDU6</accession>
<keyword evidence="5" id="KW-0406">Ion transport</keyword>
<dbReference type="GO" id="GO:0004888">
    <property type="term" value="F:transmembrane signaling receptor activity"/>
    <property type="evidence" value="ECO:0007669"/>
    <property type="project" value="InterPro"/>
</dbReference>
<dbReference type="PROSITE" id="PS00236">
    <property type="entry name" value="NEUROTR_ION_CHANNEL"/>
    <property type="match status" value="1"/>
</dbReference>
<dbReference type="PANTHER" id="PTHR18945">
    <property type="entry name" value="NEUROTRANSMITTER GATED ION CHANNEL"/>
    <property type="match status" value="1"/>
</dbReference>
<dbReference type="AlphaFoldDB" id="A0A7R9QDU6"/>
<keyword evidence="9" id="KW-1185">Reference proteome</keyword>
<dbReference type="Proteomes" id="UP000759131">
    <property type="component" value="Unassembled WGS sequence"/>
</dbReference>
<keyword evidence="4 5" id="KW-0472">Membrane</keyword>
<dbReference type="SUPFAM" id="SSF90112">
    <property type="entry name" value="Neurotransmitter-gated ion-channel transmembrane pore"/>
    <property type="match status" value="1"/>
</dbReference>
<dbReference type="GO" id="GO:0005230">
    <property type="term" value="F:extracellular ligand-gated monoatomic ion channel activity"/>
    <property type="evidence" value="ECO:0007669"/>
    <property type="project" value="InterPro"/>
</dbReference>
<comment type="subcellular location">
    <subcellularLocation>
        <location evidence="1">Membrane</location>
        <topology evidence="1">Multi-pass membrane protein</topology>
    </subcellularLocation>
</comment>
<evidence type="ECO:0000256" key="2">
    <source>
        <dbReference type="ARBA" id="ARBA00022692"/>
    </source>
</evidence>
<comment type="similarity">
    <text evidence="5">Belongs to the ligand-gated ion channel (TC 1.A.9) family.</text>
</comment>
<evidence type="ECO:0000259" key="6">
    <source>
        <dbReference type="Pfam" id="PF02931"/>
    </source>
</evidence>
<keyword evidence="5" id="KW-0813">Transport</keyword>
<dbReference type="SUPFAM" id="SSF63712">
    <property type="entry name" value="Nicotinic receptor ligand binding domain-like"/>
    <property type="match status" value="1"/>
</dbReference>
<dbReference type="InterPro" id="IPR006201">
    <property type="entry name" value="Neur_channel"/>
</dbReference>
<evidence type="ECO:0000259" key="7">
    <source>
        <dbReference type="Pfam" id="PF02932"/>
    </source>
</evidence>